<dbReference type="SUPFAM" id="SSF53927">
    <property type="entry name" value="Cytidine deaminase-like"/>
    <property type="match status" value="1"/>
</dbReference>
<dbReference type="CDD" id="cd01285">
    <property type="entry name" value="nucleoside_deaminase"/>
    <property type="match status" value="1"/>
</dbReference>
<dbReference type="FunFam" id="3.40.140.10:FF:000011">
    <property type="entry name" value="tRNA-specific adenosine deaminase"/>
    <property type="match status" value="1"/>
</dbReference>
<keyword evidence="2" id="KW-0479">Metal-binding</keyword>
<evidence type="ECO:0000256" key="3">
    <source>
        <dbReference type="ARBA" id="ARBA00022801"/>
    </source>
</evidence>
<dbReference type="Gene3D" id="3.40.140.10">
    <property type="entry name" value="Cytidine Deaminase, domain 2"/>
    <property type="match status" value="1"/>
</dbReference>
<comment type="similarity">
    <text evidence="1">Belongs to the cytidine and deoxycytidylate deaminase family.</text>
</comment>
<keyword evidence="3" id="KW-0378">Hydrolase</keyword>
<keyword evidence="7" id="KW-1185">Reference proteome</keyword>
<keyword evidence="4" id="KW-0862">Zinc</keyword>
<dbReference type="GO" id="GO:0047974">
    <property type="term" value="F:guanosine deaminase activity"/>
    <property type="evidence" value="ECO:0007669"/>
    <property type="project" value="TreeGrafter"/>
</dbReference>
<protein>
    <submittedName>
        <fullName evidence="6">Nucleoside deaminase</fullName>
    </submittedName>
</protein>
<dbReference type="Proteomes" id="UP000512167">
    <property type="component" value="Chromosome"/>
</dbReference>
<dbReference type="GO" id="GO:0006152">
    <property type="term" value="P:purine nucleoside catabolic process"/>
    <property type="evidence" value="ECO:0007669"/>
    <property type="project" value="TreeGrafter"/>
</dbReference>
<evidence type="ECO:0000256" key="2">
    <source>
        <dbReference type="ARBA" id="ARBA00022723"/>
    </source>
</evidence>
<organism evidence="6 7">
    <name type="scientific">Hujiaoplasma nucleasis</name>
    <dbReference type="NCBI Taxonomy" id="2725268"/>
    <lineage>
        <taxon>Bacteria</taxon>
        <taxon>Bacillati</taxon>
        <taxon>Mycoplasmatota</taxon>
        <taxon>Mollicutes</taxon>
        <taxon>Candidatus Izemoplasmatales</taxon>
        <taxon>Hujiaoplasmataceae</taxon>
        <taxon>Hujiaoplasma</taxon>
    </lineage>
</organism>
<dbReference type="AlphaFoldDB" id="A0A7L6N4S9"/>
<evidence type="ECO:0000256" key="1">
    <source>
        <dbReference type="ARBA" id="ARBA00006576"/>
    </source>
</evidence>
<dbReference type="InterPro" id="IPR016193">
    <property type="entry name" value="Cytidine_deaminase-like"/>
</dbReference>
<gene>
    <name evidence="6" type="ORF">HF295_01010</name>
</gene>
<dbReference type="PANTHER" id="PTHR11079:SF161">
    <property type="entry name" value="CMP_DCMP-TYPE DEAMINASE DOMAIN-CONTAINING PROTEIN"/>
    <property type="match status" value="1"/>
</dbReference>
<dbReference type="EMBL" id="CP051151">
    <property type="protein sequence ID" value="QLY39514.1"/>
    <property type="molecule type" value="Genomic_DNA"/>
</dbReference>
<dbReference type="KEGG" id="tbk:HF295_01010"/>
<dbReference type="GO" id="GO:0008270">
    <property type="term" value="F:zinc ion binding"/>
    <property type="evidence" value="ECO:0007669"/>
    <property type="project" value="InterPro"/>
</dbReference>
<dbReference type="PROSITE" id="PS51747">
    <property type="entry name" value="CYT_DCMP_DEAMINASES_2"/>
    <property type="match status" value="1"/>
</dbReference>
<dbReference type="InterPro" id="IPR002125">
    <property type="entry name" value="CMP_dCMP_dom"/>
</dbReference>
<evidence type="ECO:0000313" key="7">
    <source>
        <dbReference type="Proteomes" id="UP000512167"/>
    </source>
</evidence>
<dbReference type="PROSITE" id="PS00903">
    <property type="entry name" value="CYT_DCMP_DEAMINASES_1"/>
    <property type="match status" value="1"/>
</dbReference>
<evidence type="ECO:0000313" key="6">
    <source>
        <dbReference type="EMBL" id="QLY39514.1"/>
    </source>
</evidence>
<dbReference type="PANTHER" id="PTHR11079">
    <property type="entry name" value="CYTOSINE DEAMINASE FAMILY MEMBER"/>
    <property type="match status" value="1"/>
</dbReference>
<dbReference type="InterPro" id="IPR016192">
    <property type="entry name" value="APOBEC/CMP_deaminase_Zn-bd"/>
</dbReference>
<name>A0A7L6N4S9_9MOLU</name>
<reference evidence="6 7" key="1">
    <citation type="submission" date="2020-04" db="EMBL/GenBank/DDBJ databases">
        <authorList>
            <person name="Zheng R.K."/>
            <person name="Sun C.M."/>
        </authorList>
    </citation>
    <scope>NUCLEOTIDE SEQUENCE [LARGE SCALE GENOMIC DNA]</scope>
    <source>
        <strain evidence="7">zrk29</strain>
    </source>
</reference>
<feature type="domain" description="CMP/dCMP-type deaminase" evidence="5">
    <location>
        <begin position="4"/>
        <end position="127"/>
    </location>
</feature>
<evidence type="ECO:0000259" key="5">
    <source>
        <dbReference type="PROSITE" id="PS51747"/>
    </source>
</evidence>
<dbReference type="RefSeq" id="WP_312031985.1">
    <property type="nucleotide sequence ID" value="NZ_CP051151.1"/>
</dbReference>
<sequence>MKDKNHKKLMELAIEEARKTMNQNIGGPFGALIIDQDGQILSIASNTVLGDHDPTAHAEINAIRKACKEIGSHDLSNCTLYTTAYPCPMCLGAIIWSNIKKVYFGCIESDADAIGFRDDFIYKFIENGRENFEILDLEETERQTCLKLFKEYQEKDKELY</sequence>
<evidence type="ECO:0000256" key="4">
    <source>
        <dbReference type="ARBA" id="ARBA00022833"/>
    </source>
</evidence>
<accession>A0A7L6N4S9</accession>
<dbReference type="Pfam" id="PF00383">
    <property type="entry name" value="dCMP_cyt_deam_1"/>
    <property type="match status" value="1"/>
</dbReference>
<proteinExistence type="inferred from homology"/>